<dbReference type="RefSeq" id="WP_002992711.1">
    <property type="nucleotide sequence ID" value="NZ_GL379770.1"/>
</dbReference>
<comment type="caution">
    <text evidence="2">The sequence shown here is derived from an EMBL/GenBank/DDBJ whole genome shotgun (WGS) entry which is preliminary data.</text>
</comment>
<feature type="domain" description="Prokaryotic-type class I peptide chain release factors" evidence="1">
    <location>
        <begin position="18"/>
        <end position="34"/>
    </location>
</feature>
<keyword evidence="2" id="KW-0378">Hydrolase</keyword>
<gene>
    <name evidence="2" type="primary">yaeJ</name>
    <name evidence="2" type="ORF">HMPREF0766_12257</name>
</gene>
<accession>D7VMN7</accession>
<dbReference type="NCBIfam" id="NF006718">
    <property type="entry name" value="PRK09256.1"/>
    <property type="match status" value="1"/>
</dbReference>
<dbReference type="AlphaFoldDB" id="D7VMN7"/>
<dbReference type="Pfam" id="PF00472">
    <property type="entry name" value="RF-1"/>
    <property type="match status" value="1"/>
</dbReference>
<protein>
    <submittedName>
        <fullName evidence="2">Peptidyl-tRNA hydrolase domain family protein</fullName>
    </submittedName>
</protein>
<dbReference type="GO" id="GO:0043022">
    <property type="term" value="F:ribosome binding"/>
    <property type="evidence" value="ECO:0007669"/>
    <property type="project" value="TreeGrafter"/>
</dbReference>
<dbReference type="GeneID" id="95428140"/>
<name>D7VMN7_SPHSI</name>
<organism evidence="2 3">
    <name type="scientific">Sphingobacterium spiritivorum ATCC 33861</name>
    <dbReference type="NCBI Taxonomy" id="525373"/>
    <lineage>
        <taxon>Bacteria</taxon>
        <taxon>Pseudomonadati</taxon>
        <taxon>Bacteroidota</taxon>
        <taxon>Sphingobacteriia</taxon>
        <taxon>Sphingobacteriales</taxon>
        <taxon>Sphingobacteriaceae</taxon>
        <taxon>Sphingobacterium</taxon>
    </lineage>
</organism>
<dbReference type="OrthoDB" id="9815709at2"/>
<dbReference type="InterPro" id="IPR000352">
    <property type="entry name" value="Pep_chain_release_fac_I"/>
</dbReference>
<dbReference type="eggNOG" id="COG0216">
    <property type="taxonomic scope" value="Bacteria"/>
</dbReference>
<dbReference type="PANTHER" id="PTHR47814">
    <property type="entry name" value="PEPTIDYL-TRNA HYDROLASE ARFB"/>
    <property type="match status" value="1"/>
</dbReference>
<dbReference type="GO" id="GO:0004045">
    <property type="term" value="F:peptidyl-tRNA hydrolase activity"/>
    <property type="evidence" value="ECO:0007669"/>
    <property type="project" value="TreeGrafter"/>
</dbReference>
<dbReference type="PANTHER" id="PTHR47814:SF1">
    <property type="entry name" value="PEPTIDYL-TRNA HYDROLASE ARFB"/>
    <property type="match status" value="1"/>
</dbReference>
<keyword evidence="3" id="KW-1185">Reference proteome</keyword>
<dbReference type="SUPFAM" id="SSF110916">
    <property type="entry name" value="Peptidyl-tRNA hydrolase domain-like"/>
    <property type="match status" value="1"/>
</dbReference>
<dbReference type="STRING" id="525373.HMPREF0766_12257"/>
<evidence type="ECO:0000313" key="2">
    <source>
        <dbReference type="EMBL" id="EFK57184.1"/>
    </source>
</evidence>
<dbReference type="GO" id="GO:0003747">
    <property type="term" value="F:translation release factor activity"/>
    <property type="evidence" value="ECO:0007669"/>
    <property type="project" value="InterPro"/>
</dbReference>
<dbReference type="Proteomes" id="UP000006258">
    <property type="component" value="Unassembled WGS sequence"/>
</dbReference>
<dbReference type="Gene3D" id="3.30.160.20">
    <property type="match status" value="1"/>
</dbReference>
<reference evidence="2" key="1">
    <citation type="submission" date="2010-07" db="EMBL/GenBank/DDBJ databases">
        <authorList>
            <person name="Muzny D."/>
            <person name="Qin X."/>
            <person name="Buhay C."/>
            <person name="Dugan-Rocha S."/>
            <person name="Ding Y."/>
            <person name="Chen G."/>
            <person name="Hawes A."/>
            <person name="Holder M."/>
            <person name="Jhangiani S."/>
            <person name="Johnson A."/>
            <person name="Khan Z."/>
            <person name="Li Z."/>
            <person name="Liu W."/>
            <person name="Liu X."/>
            <person name="Perez L."/>
            <person name="Shen H."/>
            <person name="Wang Q."/>
            <person name="Watt J."/>
            <person name="Xi L."/>
            <person name="Xin Y."/>
            <person name="Zhou J."/>
            <person name="Deng J."/>
            <person name="Jiang H."/>
            <person name="Liu Y."/>
            <person name="Qu J."/>
            <person name="Song X.-Z."/>
            <person name="Zhang L."/>
            <person name="Villasana D."/>
            <person name="Johnson A."/>
            <person name="Liu J."/>
            <person name="Liyanage D."/>
            <person name="Lorensuhewa L."/>
            <person name="Robinson T."/>
            <person name="Song A."/>
            <person name="Song B.-B."/>
            <person name="Dinh H."/>
            <person name="Thornton R."/>
            <person name="Coyle M."/>
            <person name="Francisco L."/>
            <person name="Jackson L."/>
            <person name="Javaid M."/>
            <person name="Korchina V."/>
            <person name="Kovar C."/>
            <person name="Mata R."/>
            <person name="Mathew T."/>
            <person name="Ngo R."/>
            <person name="Nguyen L."/>
            <person name="Nguyen N."/>
            <person name="Okwuonu G."/>
            <person name="Ongeri F."/>
            <person name="Pham C."/>
            <person name="Simmons D."/>
            <person name="Wilczek-Boney K."/>
            <person name="Hale W."/>
            <person name="Jakkamsetti A."/>
            <person name="Pham P."/>
            <person name="Ruth R."/>
            <person name="San Lucas F."/>
            <person name="Warren J."/>
            <person name="Zhang J."/>
            <person name="Zhao Z."/>
            <person name="Zhou C."/>
            <person name="Zhu D."/>
            <person name="Lee S."/>
            <person name="Bess C."/>
            <person name="Blankenburg K."/>
            <person name="Forbes L."/>
            <person name="Fu Q."/>
            <person name="Gubbala S."/>
            <person name="Hirani K."/>
            <person name="Jayaseelan J.C."/>
            <person name="Lara F."/>
            <person name="Munidasa M."/>
            <person name="Palculict T."/>
            <person name="Patil S."/>
            <person name="Pu L.-L."/>
            <person name="Saada N."/>
            <person name="Tang L."/>
            <person name="Weissenberger G."/>
            <person name="Zhu Y."/>
            <person name="Hemphill L."/>
            <person name="Shang Y."/>
            <person name="Youmans B."/>
            <person name="Ayvaz T."/>
            <person name="Ross M."/>
            <person name="Santibanez J."/>
            <person name="Aqrawi P."/>
            <person name="Gross S."/>
            <person name="Joshi V."/>
            <person name="Fowler G."/>
            <person name="Nazareth L."/>
            <person name="Reid J."/>
            <person name="Worley K."/>
            <person name="Petrosino J."/>
            <person name="Highlander S."/>
            <person name="Gibbs R."/>
        </authorList>
    </citation>
    <scope>NUCLEOTIDE SEQUENCE [LARGE SCALE GENOMIC DNA]</scope>
    <source>
        <strain evidence="2">ATCC 33861</strain>
    </source>
</reference>
<evidence type="ECO:0000259" key="1">
    <source>
        <dbReference type="PROSITE" id="PS00745"/>
    </source>
</evidence>
<dbReference type="PROSITE" id="PS00745">
    <property type="entry name" value="RF_PROK_I"/>
    <property type="match status" value="1"/>
</dbReference>
<sequence length="136" mass="15468">MIANKEILLTELVFKFSRSGGAGGQHVNKVSSKVLLQWDVAGSTVFSEDQKAILFHALSNRINKDGVLQLESDNDRSQLKNKEIAIQRFLTIVDTALIPVKARKKTRIPYSKVVDRLDRKKRQSELKKSRSKKFDD</sequence>
<evidence type="ECO:0000313" key="3">
    <source>
        <dbReference type="Proteomes" id="UP000006258"/>
    </source>
</evidence>
<proteinExistence type="predicted"/>
<dbReference type="GO" id="GO:0072344">
    <property type="term" value="P:rescue of stalled ribosome"/>
    <property type="evidence" value="ECO:0007669"/>
    <property type="project" value="TreeGrafter"/>
</dbReference>
<dbReference type="EMBL" id="ACHA02000011">
    <property type="protein sequence ID" value="EFK57184.1"/>
    <property type="molecule type" value="Genomic_DNA"/>
</dbReference>
<dbReference type="HOGENOM" id="CLU_089470_3_2_10"/>